<dbReference type="Proteomes" id="UP000730481">
    <property type="component" value="Unassembled WGS sequence"/>
</dbReference>
<sequence>MLAPKTPRSGLNIIVPILWPYINQEFLGKPTPLLLLLNSRGRHPPPVFLNMDSQVVPRAEMTNTLVHGPFPTENMLLVLRGIYSGDDYGTLRKCPEAKPGVWLHMKNKDFDLFTSELYGKKWSLKQPFTSSGMVTLEVQERLMDFLVKCCHLILHEIEPDNLFSDMYPAYPEPELPFNAQGQGLQTFLLEITFEAPYRVSTRFNFANLEKLFAAKAAAAEDHVWAMREDPNYLGEQISDVHDLVELIGDRKGHRSKGGAAIGEVLTNAYTMVEIFTEAHQITKRLRNLQEKYASVVSPTEPLPVEYNDQIAIFFLSSLLVEPERPMTNNEYFLLEWLLGSLCHKRGNSGRGNVVPDIYIMNLAINDLELQTERDKTIRDLLSTPAHAMLGDTAIVIQALHALERFEPWNIGFGIAPDDESMEWSHDYIQARIDVWSEIKQAFQIEPTPNLVPFFKPDLRKFTCPAHRRRNKENIEMMRRAESNLDAFWARADEYLYERTEDMDDSILMGLLKRPRALQRTPEWVEPAKGKKQTRGTLIKLTETEEEGEVNARPEDPKPIFKVERRALKTFRTLFYDPDVTSTPGEVPWNDLLHALTSVGLTAEKLYGSVWQFSLCTLDASASIHFHEPHPHNKVPFVIARRHGRRLHRTYGWTGEQFVLDK</sequence>
<protein>
    <submittedName>
        <fullName evidence="1">Uncharacterized protein</fullName>
    </submittedName>
</protein>
<dbReference type="PANTHER" id="PTHR40788:SF2">
    <property type="entry name" value="CLR5 DOMAIN-CONTAINING PROTEIN"/>
    <property type="match status" value="1"/>
</dbReference>
<reference evidence="1" key="2">
    <citation type="submission" date="2020-02" db="EMBL/GenBank/DDBJ databases">
        <title>Identification and distribution of gene clusters putatively required for synthesis of sphingolipid metabolism inhibitors in phylogenetically diverse species of the filamentous fungus Fusarium.</title>
        <authorList>
            <person name="Kim H.-S."/>
            <person name="Busman M."/>
            <person name="Brown D.W."/>
            <person name="Divon H."/>
            <person name="Uhlig S."/>
            <person name="Proctor R.H."/>
        </authorList>
    </citation>
    <scope>NUCLEOTIDE SEQUENCE</scope>
    <source>
        <strain evidence="1">NRRL 25174</strain>
    </source>
</reference>
<evidence type="ECO:0000313" key="1">
    <source>
        <dbReference type="EMBL" id="KAF4341278.1"/>
    </source>
</evidence>
<dbReference type="PANTHER" id="PTHR40788">
    <property type="entry name" value="CLR5 DOMAIN-CONTAINING PROTEIN-RELATED"/>
    <property type="match status" value="1"/>
</dbReference>
<comment type="caution">
    <text evidence="1">The sequence shown here is derived from an EMBL/GenBank/DDBJ whole genome shotgun (WGS) entry which is preliminary data.</text>
</comment>
<keyword evidence="2" id="KW-1185">Reference proteome</keyword>
<accession>A0A9P5E0L8</accession>
<organism evidence="1 2">
    <name type="scientific">Fusarium beomiforme</name>
    <dbReference type="NCBI Taxonomy" id="44412"/>
    <lineage>
        <taxon>Eukaryota</taxon>
        <taxon>Fungi</taxon>
        <taxon>Dikarya</taxon>
        <taxon>Ascomycota</taxon>
        <taxon>Pezizomycotina</taxon>
        <taxon>Sordariomycetes</taxon>
        <taxon>Hypocreomycetidae</taxon>
        <taxon>Hypocreales</taxon>
        <taxon>Nectriaceae</taxon>
        <taxon>Fusarium</taxon>
        <taxon>Fusarium burgessii species complex</taxon>
    </lineage>
</organism>
<evidence type="ECO:0000313" key="2">
    <source>
        <dbReference type="Proteomes" id="UP000730481"/>
    </source>
</evidence>
<proteinExistence type="predicted"/>
<reference evidence="1" key="1">
    <citation type="journal article" date="2017" name="Mycologia">
        <title>Fusarium algeriense, sp. nov., a novel toxigenic crown rot pathogen of durum wheat from Algeria is nested in the Fusarium burgessii species complex.</title>
        <authorList>
            <person name="Laraba I."/>
            <person name="Keddad A."/>
            <person name="Boureghda H."/>
            <person name="Abdallah N."/>
            <person name="Vaughan M.M."/>
            <person name="Proctor R.H."/>
            <person name="Busman M."/>
            <person name="O'Donnell K."/>
        </authorList>
    </citation>
    <scope>NUCLEOTIDE SEQUENCE</scope>
    <source>
        <strain evidence="1">NRRL 25174</strain>
    </source>
</reference>
<dbReference type="OrthoDB" id="2922289at2759"/>
<name>A0A9P5E0L8_9HYPO</name>
<dbReference type="AlphaFoldDB" id="A0A9P5E0L8"/>
<gene>
    <name evidence="1" type="ORF">FBEOM_4751</name>
</gene>
<dbReference type="EMBL" id="PVQB02000198">
    <property type="protein sequence ID" value="KAF4341278.1"/>
    <property type="molecule type" value="Genomic_DNA"/>
</dbReference>